<name>A0A9Y1MWZ1_9RHOD</name>
<keyword evidence="1" id="KW-1133">Transmembrane helix</keyword>
<evidence type="ECO:0000256" key="1">
    <source>
        <dbReference type="SAM" id="Phobius"/>
    </source>
</evidence>
<accession>A0A9Y1MWZ1</accession>
<evidence type="ECO:0000313" key="2">
    <source>
        <dbReference type="EMBL" id="WDA98897.1"/>
    </source>
</evidence>
<reference evidence="2" key="1">
    <citation type="journal article" date="2023" name="J. Phycol.">
        <title>Revised classification of the Cyanidiophyceae based on plastid genome data with descriptions of the Cavernulicolales ord. nov. and Galdieriales ord. nov. (Rhodophyta).</title>
        <authorList>
            <person name="Park S.I."/>
            <person name="Cho C.H."/>
            <person name="Ciniglia C."/>
            <person name="Huang T.Y."/>
            <person name="Liu S.L."/>
            <person name="Bustamante D.E."/>
            <person name="Calderon M.S."/>
            <person name="Mansilla A."/>
            <person name="McDermott T."/>
            <person name="Andersen R.A."/>
            <person name="Yoon H.S."/>
        </authorList>
    </citation>
    <scope>NUCLEOTIDE SEQUENCE</scope>
</reference>
<keyword evidence="1" id="KW-0472">Membrane</keyword>
<sequence length="761" mass="90464">MFSKNKCYTNSCIASVSIFTYLYFFFRVLFFPYFLDKLAVKNIAQLISINKTLKFLQCVSKLHYNKVPIKKHSKTPSIYKKIILKSNVSKYFLLKIYKEFQLYKLEITRTKITNQELKEIAKKIEESGYFQRVTLKNQFIQNGQFITFILLPNEKINYIFFPNKLLVVSKQDIENTLFHQIAFPKSLKKFNESCINLKKKYLARGFNWTKFHLRYISSNILELNILEGIIDYVQLQLISQRALKRYNLKLIQKQLNLQLGNTLNVKTLEQGLKHLKESQICARYKYKVAPSFLNKNNLLVKIKIYELPQINSYIFARQMLVGEQTFDSFIDSLTKLVFKYFHKTSIKSRTLTRSSYNLNYLYTFDLSNYINLSNHLYKLLSLRQKPMRIKPTHSYGFRYHIKNLIGYNKQFFADLQFPEIDPLFDIYFFDPWVYFLSEKASSFTARVFRSISEFKSKHFMANSFQSTSISDLINTILLNQGIECKFNYLPSSKISLSETLQVQNLGTTCFYILHNPTKKFSYSVIDLEDYSRWLNILMNFRSMKKIYREINQQFLTFNIQLNTQFVNHNCLPNQKPDLSLKIFHFLPLDQSLRRGFAHKIQLTNSYTHESTFFRIFKNKETLIFNSQLGWLIGHQNSLPFSEKSLLSSVEFIRGYRSYNIPFSHYYYKTSFEYHLSIQQTINTGFFFIDYGKNLKNINFPYSLETIPTILDNIYPRSQKNLISMGAGLQLYTKFKKFPPLRLEYVKNTLDHTRLYLRLMPQ</sequence>
<feature type="transmembrane region" description="Helical" evidence="1">
    <location>
        <begin position="12"/>
        <end position="35"/>
    </location>
</feature>
<organism evidence="2">
    <name type="scientific">Sciadococcus taiwanensis</name>
    <dbReference type="NCBI Taxonomy" id="3028030"/>
    <lineage>
        <taxon>Eukaryota</taxon>
        <taxon>Rhodophyta</taxon>
        <taxon>Bangiophyceae</taxon>
        <taxon>Cavernulicolales</taxon>
        <taxon>Cavernulicolaceae</taxon>
        <taxon>Sciadococcus</taxon>
    </lineage>
</organism>
<geneLocation type="plastid" evidence="2"/>
<keyword evidence="1" id="KW-0812">Transmembrane</keyword>
<keyword evidence="2" id="KW-0934">Plastid</keyword>
<dbReference type="Gene3D" id="2.40.160.50">
    <property type="entry name" value="membrane protein fhac: a member of the omp85/tpsb transporter family"/>
    <property type="match status" value="1"/>
</dbReference>
<evidence type="ECO:0008006" key="3">
    <source>
        <dbReference type="Google" id="ProtNLM"/>
    </source>
</evidence>
<dbReference type="EMBL" id="OP616811">
    <property type="protein sequence ID" value="WDA98897.1"/>
    <property type="molecule type" value="Genomic_DNA"/>
</dbReference>
<dbReference type="AlphaFoldDB" id="A0A9Y1MWZ1"/>
<proteinExistence type="predicted"/>
<gene>
    <name evidence="2" type="primary">ccrf1</name>
    <name evidence="2" type="ORF">SCTW_115</name>
</gene>
<protein>
    <recommendedName>
        <fullName evidence="3">POTRA domain-containing protein</fullName>
    </recommendedName>
</protein>